<evidence type="ECO:0000256" key="10">
    <source>
        <dbReference type="ARBA" id="ARBA00022833"/>
    </source>
</evidence>
<evidence type="ECO:0000256" key="17">
    <source>
        <dbReference type="ARBA" id="ARBA00049739"/>
    </source>
</evidence>
<dbReference type="InterPro" id="IPR013909">
    <property type="entry name" value="NuBaID_C"/>
</dbReference>
<proteinExistence type="predicted"/>
<dbReference type="PROSITE" id="PS51044">
    <property type="entry name" value="ZF_SP_RING"/>
    <property type="match status" value="1"/>
</dbReference>
<feature type="compositionally biased region" description="Polar residues" evidence="19">
    <location>
        <begin position="20"/>
        <end position="37"/>
    </location>
</feature>
<comment type="subcellular location">
    <subcellularLocation>
        <location evidence="2">Nucleus</location>
    </subcellularLocation>
</comment>
<feature type="domain" description="MRNA cap 0 methyltransferase" evidence="21">
    <location>
        <begin position="580"/>
        <end position="936"/>
    </location>
</feature>
<evidence type="ECO:0000256" key="18">
    <source>
        <dbReference type="PROSITE-ProRule" id="PRU00452"/>
    </source>
</evidence>
<feature type="compositionally biased region" description="Basic and acidic residues" evidence="19">
    <location>
        <begin position="526"/>
        <end position="549"/>
    </location>
</feature>
<dbReference type="Pfam" id="PF03291">
    <property type="entry name" value="mRNA_G-N7_MeTrfase"/>
    <property type="match status" value="1"/>
</dbReference>
<feature type="compositionally biased region" description="Acidic residues" evidence="19">
    <location>
        <begin position="1127"/>
        <end position="1150"/>
    </location>
</feature>
<evidence type="ECO:0000259" key="20">
    <source>
        <dbReference type="PROSITE" id="PS51044"/>
    </source>
</evidence>
<dbReference type="Pfam" id="PF07967">
    <property type="entry name" value="zf-C3HC"/>
    <property type="match status" value="1"/>
</dbReference>
<dbReference type="Gene3D" id="3.30.40.10">
    <property type="entry name" value="Zinc/RING finger domain, C3HC4 (zinc finger)"/>
    <property type="match status" value="1"/>
</dbReference>
<feature type="compositionally biased region" description="Basic and acidic residues" evidence="19">
    <location>
        <begin position="1394"/>
        <end position="1417"/>
    </location>
</feature>
<dbReference type="InterPro" id="IPR012935">
    <property type="entry name" value="NuBaID_N"/>
</dbReference>
<feature type="compositionally biased region" description="Basic residues" evidence="19">
    <location>
        <begin position="1113"/>
        <end position="1123"/>
    </location>
</feature>
<comment type="function">
    <text evidence="1">Responsible for methylating the 5'-cap structure of mRNAs.</text>
</comment>
<feature type="compositionally biased region" description="Basic residues" evidence="19">
    <location>
        <begin position="452"/>
        <end position="466"/>
    </location>
</feature>
<keyword evidence="4" id="KW-0489">Methyltransferase</keyword>
<evidence type="ECO:0000256" key="2">
    <source>
        <dbReference type="ARBA" id="ARBA00004123"/>
    </source>
</evidence>
<keyword evidence="5" id="KW-0507">mRNA processing</keyword>
<dbReference type="GO" id="GO:0003723">
    <property type="term" value="F:RNA binding"/>
    <property type="evidence" value="ECO:0007669"/>
    <property type="project" value="UniProtKB-KW"/>
</dbReference>
<dbReference type="GO" id="GO:0005634">
    <property type="term" value="C:nucleus"/>
    <property type="evidence" value="ECO:0007669"/>
    <property type="project" value="UniProtKB-SubCell"/>
</dbReference>
<accession>A0A1L9TYI3</accession>
<feature type="compositionally biased region" description="Basic and acidic residues" evidence="19">
    <location>
        <begin position="792"/>
        <end position="803"/>
    </location>
</feature>
<dbReference type="VEuPathDB" id="FungiDB:ASPSYDRAFT_53859"/>
<feature type="region of interest" description="Disordered" evidence="19">
    <location>
        <begin position="14"/>
        <end position="48"/>
    </location>
</feature>
<dbReference type="PROSITE" id="PS51562">
    <property type="entry name" value="RNA_CAP0_MT"/>
    <property type="match status" value="1"/>
</dbReference>
<feature type="region of interest" description="Disordered" evidence="19">
    <location>
        <begin position="1011"/>
        <end position="1067"/>
    </location>
</feature>
<feature type="compositionally biased region" description="Low complexity" evidence="19">
    <location>
        <begin position="1292"/>
        <end position="1305"/>
    </location>
</feature>
<organism evidence="22 23">
    <name type="scientific">Aspergillus sydowii CBS 593.65</name>
    <dbReference type="NCBI Taxonomy" id="1036612"/>
    <lineage>
        <taxon>Eukaryota</taxon>
        <taxon>Fungi</taxon>
        <taxon>Dikarya</taxon>
        <taxon>Ascomycota</taxon>
        <taxon>Pezizomycotina</taxon>
        <taxon>Eurotiomycetes</taxon>
        <taxon>Eurotiomycetidae</taxon>
        <taxon>Eurotiales</taxon>
        <taxon>Aspergillaceae</taxon>
        <taxon>Aspergillus</taxon>
        <taxon>Aspergillus subgen. Nidulantes</taxon>
    </lineage>
</organism>
<dbReference type="RefSeq" id="XP_040708149.1">
    <property type="nucleotide sequence ID" value="XM_040848751.1"/>
</dbReference>
<dbReference type="CDD" id="cd16651">
    <property type="entry name" value="SPL-RING_NSE2"/>
    <property type="match status" value="1"/>
</dbReference>
<evidence type="ECO:0000256" key="8">
    <source>
        <dbReference type="ARBA" id="ARBA00022723"/>
    </source>
</evidence>
<reference evidence="23" key="1">
    <citation type="journal article" date="2017" name="Genome Biol.">
        <title>Comparative genomics reveals high biological diversity and specific adaptations in the industrially and medically important fungal genus Aspergillus.</title>
        <authorList>
            <person name="de Vries R.P."/>
            <person name="Riley R."/>
            <person name="Wiebenga A."/>
            <person name="Aguilar-Osorio G."/>
            <person name="Amillis S."/>
            <person name="Uchima C.A."/>
            <person name="Anderluh G."/>
            <person name="Asadollahi M."/>
            <person name="Askin M."/>
            <person name="Barry K."/>
            <person name="Battaglia E."/>
            <person name="Bayram O."/>
            <person name="Benocci T."/>
            <person name="Braus-Stromeyer S.A."/>
            <person name="Caldana C."/>
            <person name="Canovas D."/>
            <person name="Cerqueira G.C."/>
            <person name="Chen F."/>
            <person name="Chen W."/>
            <person name="Choi C."/>
            <person name="Clum A."/>
            <person name="Dos Santos R.A."/>
            <person name="Damasio A.R."/>
            <person name="Diallinas G."/>
            <person name="Emri T."/>
            <person name="Fekete E."/>
            <person name="Flipphi M."/>
            <person name="Freyberg S."/>
            <person name="Gallo A."/>
            <person name="Gournas C."/>
            <person name="Habgood R."/>
            <person name="Hainaut M."/>
            <person name="Harispe M.L."/>
            <person name="Henrissat B."/>
            <person name="Hilden K.S."/>
            <person name="Hope R."/>
            <person name="Hossain A."/>
            <person name="Karabika E."/>
            <person name="Karaffa L."/>
            <person name="Karanyi Z."/>
            <person name="Krasevec N."/>
            <person name="Kuo A."/>
            <person name="Kusch H."/>
            <person name="LaButti K."/>
            <person name="Lagendijk E.L."/>
            <person name="Lapidus A."/>
            <person name="Levasseur A."/>
            <person name="Lindquist E."/>
            <person name="Lipzen A."/>
            <person name="Logrieco A.F."/>
            <person name="MacCabe A."/>
            <person name="Maekelae M.R."/>
            <person name="Malavazi I."/>
            <person name="Melin P."/>
            <person name="Meyer V."/>
            <person name="Mielnichuk N."/>
            <person name="Miskei M."/>
            <person name="Molnar A.P."/>
            <person name="Mule G."/>
            <person name="Ngan C.Y."/>
            <person name="Orejas M."/>
            <person name="Orosz E."/>
            <person name="Ouedraogo J.P."/>
            <person name="Overkamp K.M."/>
            <person name="Park H.-S."/>
            <person name="Perrone G."/>
            <person name="Piumi F."/>
            <person name="Punt P.J."/>
            <person name="Ram A.F."/>
            <person name="Ramon A."/>
            <person name="Rauscher S."/>
            <person name="Record E."/>
            <person name="Riano-Pachon D.M."/>
            <person name="Robert V."/>
            <person name="Roehrig J."/>
            <person name="Ruller R."/>
            <person name="Salamov A."/>
            <person name="Salih N.S."/>
            <person name="Samson R.A."/>
            <person name="Sandor E."/>
            <person name="Sanguinetti M."/>
            <person name="Schuetze T."/>
            <person name="Sepcic K."/>
            <person name="Shelest E."/>
            <person name="Sherlock G."/>
            <person name="Sophianopoulou V."/>
            <person name="Squina F.M."/>
            <person name="Sun H."/>
            <person name="Susca A."/>
            <person name="Todd R.B."/>
            <person name="Tsang A."/>
            <person name="Unkles S.E."/>
            <person name="van de Wiele N."/>
            <person name="van Rossen-Uffink D."/>
            <person name="Oliveira J.V."/>
            <person name="Vesth T.C."/>
            <person name="Visser J."/>
            <person name="Yu J.-H."/>
            <person name="Zhou M."/>
            <person name="Andersen M.R."/>
            <person name="Archer D.B."/>
            <person name="Baker S.E."/>
            <person name="Benoit I."/>
            <person name="Brakhage A.A."/>
            <person name="Braus G.H."/>
            <person name="Fischer R."/>
            <person name="Frisvad J.C."/>
            <person name="Goldman G.H."/>
            <person name="Houbraken J."/>
            <person name="Oakley B."/>
            <person name="Pocsi I."/>
            <person name="Scazzocchio C."/>
            <person name="Seiboth B."/>
            <person name="vanKuyk P.A."/>
            <person name="Wortman J."/>
            <person name="Dyer P.S."/>
            <person name="Grigoriev I.V."/>
        </authorList>
    </citation>
    <scope>NUCLEOTIDE SEQUENCE [LARGE SCALE GENOMIC DNA]</scope>
    <source>
        <strain evidence="23">CBS 593.65</strain>
    </source>
</reference>
<dbReference type="InterPro" id="IPR004971">
    <property type="entry name" value="mRNA_G-N7_MeTrfase_dom"/>
</dbReference>
<evidence type="ECO:0000256" key="6">
    <source>
        <dbReference type="ARBA" id="ARBA00022679"/>
    </source>
</evidence>
<dbReference type="Pfam" id="PF08600">
    <property type="entry name" value="NuBaID_C"/>
    <property type="match status" value="1"/>
</dbReference>
<feature type="compositionally biased region" description="Basic and acidic residues" evidence="19">
    <location>
        <begin position="388"/>
        <end position="400"/>
    </location>
</feature>
<dbReference type="GeneID" id="63764824"/>
<evidence type="ECO:0000256" key="13">
    <source>
        <dbReference type="ARBA" id="ARBA00023242"/>
    </source>
</evidence>
<feature type="region of interest" description="Disordered" evidence="19">
    <location>
        <begin position="1346"/>
        <end position="1429"/>
    </location>
</feature>
<dbReference type="Proteomes" id="UP000184356">
    <property type="component" value="Unassembled WGS sequence"/>
</dbReference>
<dbReference type="FunFam" id="3.40.50.150:FF:000231">
    <property type="entry name" value="mRNA cap guanine-N7 methyltransferase"/>
    <property type="match status" value="1"/>
</dbReference>
<dbReference type="OrthoDB" id="10248867at2759"/>
<evidence type="ECO:0000259" key="21">
    <source>
        <dbReference type="PROSITE" id="PS51562"/>
    </source>
</evidence>
<keyword evidence="7" id="KW-0949">S-adenosyl-L-methionine</keyword>
<dbReference type="InterPro" id="IPR004181">
    <property type="entry name" value="Znf_MIZ"/>
</dbReference>
<feature type="region of interest" description="Disordered" evidence="19">
    <location>
        <begin position="1111"/>
        <end position="1152"/>
    </location>
</feature>
<feature type="region of interest" description="Disordered" evidence="19">
    <location>
        <begin position="357"/>
        <end position="553"/>
    </location>
</feature>
<keyword evidence="10" id="KW-0862">Zinc</keyword>
<keyword evidence="9 18" id="KW-0863">Zinc-finger</keyword>
<evidence type="ECO:0000256" key="14">
    <source>
        <dbReference type="ARBA" id="ARBA00032772"/>
    </source>
</evidence>
<dbReference type="GO" id="GO:0008270">
    <property type="term" value="F:zinc ion binding"/>
    <property type="evidence" value="ECO:0007669"/>
    <property type="project" value="UniProtKB-KW"/>
</dbReference>
<keyword evidence="13" id="KW-0539">Nucleus</keyword>
<feature type="region of interest" description="Disordered" evidence="19">
    <location>
        <begin position="918"/>
        <end position="969"/>
    </location>
</feature>
<evidence type="ECO:0000256" key="12">
    <source>
        <dbReference type="ARBA" id="ARBA00023042"/>
    </source>
</evidence>
<evidence type="ECO:0000256" key="16">
    <source>
        <dbReference type="ARBA" id="ARBA00044712"/>
    </source>
</evidence>
<evidence type="ECO:0000256" key="19">
    <source>
        <dbReference type="SAM" id="MobiDB-lite"/>
    </source>
</evidence>
<evidence type="ECO:0000256" key="15">
    <source>
        <dbReference type="ARBA" id="ARBA00033387"/>
    </source>
</evidence>
<dbReference type="PANTHER" id="PTHR12189">
    <property type="entry name" value="MRNA GUANINE-7- METHYLTRANSFERASE"/>
    <property type="match status" value="1"/>
</dbReference>
<sequence length="1429" mass="159896">MSYAVETKKRKFHRVLESLTKPSNTESPNQTARSATATALEHVPAAKRSRLSARNDSILNSVRKDVLKIARPSSRASSVSSLSRPSFVPWDRERFLERLETFRRVDRWSPKPAAVNEVEWAKRGWICTDVARVTCVSGCGGSVVVKIPDELDELDGYDVDKIQERKDVPTIHRLPLTNPDIAISNFQTRYSHLLKMADQLPGPESIQVPEGFNAQDIISILPTGALEPSEGHKELTEDDQPISENSQELASERPVQSFPPINESAFILAFLGWDSIDGATNMAGCRACFRRLGFWMYKPKATEDTSSHDPLDAATEHMEYCPWVNSKAQSGTGKPSGKPEGLRSGWELLAQALKVKHLRQTRSNTPMGSRAGSEAPSMDDPEIDEPNDVTKKAKDRECLEGSRPVDTLAEKSEAGDTPGATANDYNGSPIDKKRKMAEGEDKSQAATERSGPKRKRVQERHQKLRNPGRTAPSAYSRRDADENSRAAPRNEPTNRSPSPALPPRRSPTPEAQARQRKRPGGGARRGLMDPETVRRKQEEQERAREDDAMRYSQGRGVTDIVRQHYNAVPQRGREWRKTESKIKGLRSFNNWVKSSLIQKFSPDEEFAARALDIKDWASDAAPPPMEEKRLLVIDLGCGKGGDLGKWQLAPQPIDLYVGLDPADISISQARDRYGSMRAGRGPRNRRGPLFHGEFATKDCFGEPLSDVPIVQQVGIEDNVGPGGSLMSSRWGGGGFDVVVSMFAIHYAFESEEKTRQMLRNVAGCLKKGGRFLGVCPNSDVISAQVAKFHEKRKESEASKKKEDAEPEDGEVEDDDKRAEWGNSIYRVRFPGATPEDGIFRPPFGWKYSYFMEEAVEEIPEYVVPWEAFRALTEDYNLELQYRKPFLDVWRDEKDDSELGPLSERMGVRDRATGDLLMTEEEKEAASPSRAPPSSSSRHRNRDRVRGGTETGTPRRAGTPPLPTYEPPIGQLNEAGQQALLNLLRAQGLRQLKTHLQHVEVKLTDSAGEINEKLTDAREKARKRRERQRERDAGRSMTEAGDGEGGEGNLDDGGAASEETSRLKGLEESVEALTGRLDASMRRAIDSETRVDGLGEILGALQNEIDANVNTGNRRQRARRRTRRGAREEEEEEEGDEGDLYEATPEPEVDREEISLKRKLEERMDEEQAKWENLTLTERYSENNDYKGFYRIIHDSKHPNDAIPPLPHPSTWFAHLEDTNATTRSPTAASSRNTRQRRTRASSSTSADSDDLAIERERISLKCPLTLLPFRDPVTSTKCPHSFEREAITSMISQSPMTAPSQSSSSGRGGRRIRAVKCPVCSEILTNNDLRDDPVLVRRVRRAETALRREREDEDEAELGLSGRRKLRQSGITVGSDDDDSDDGGNGRGDTMDIDQVRIKQERAMSRDVTETEDRGSETQDSGMDEYEDE</sequence>
<protein>
    <recommendedName>
        <fullName evidence="17">mRNA cap guanine-N(7) methyltransferase</fullName>
        <ecNumber evidence="3">2.1.1.56</ecNumber>
    </recommendedName>
    <alternativeName>
        <fullName evidence="14">mRNA (guanine-N(7))-methyltransferase</fullName>
    </alternativeName>
    <alternativeName>
        <fullName evidence="15">mRNA cap methyltransferase</fullName>
    </alternativeName>
</protein>
<dbReference type="Pfam" id="PF11789">
    <property type="entry name" value="zf-Nse"/>
    <property type="match status" value="1"/>
</dbReference>
<feature type="region of interest" description="Disordered" evidence="19">
    <location>
        <begin position="228"/>
        <end position="255"/>
    </location>
</feature>
<comment type="catalytic activity">
    <reaction evidence="16">
        <text>a 5'-end (5'-triphosphoguanosine)-ribonucleoside in mRNA + S-adenosyl-L-methionine = a 5'-end (N(7)-methyl 5'-triphosphoguanosine)-ribonucleoside in mRNA + S-adenosyl-L-homocysteine</text>
        <dbReference type="Rhea" id="RHEA:67008"/>
        <dbReference type="Rhea" id="RHEA-COMP:17166"/>
        <dbReference type="Rhea" id="RHEA-COMP:17167"/>
        <dbReference type="ChEBI" id="CHEBI:57856"/>
        <dbReference type="ChEBI" id="CHEBI:59789"/>
        <dbReference type="ChEBI" id="CHEBI:156461"/>
        <dbReference type="ChEBI" id="CHEBI:167617"/>
        <dbReference type="EC" id="2.1.1.56"/>
    </reaction>
</comment>
<keyword evidence="6" id="KW-0808">Transferase</keyword>
<evidence type="ECO:0000313" key="23">
    <source>
        <dbReference type="Proteomes" id="UP000184356"/>
    </source>
</evidence>
<feature type="domain" description="SP-RING-type" evidence="20">
    <location>
        <begin position="1247"/>
        <end position="1344"/>
    </location>
</feature>
<dbReference type="SUPFAM" id="SSF53335">
    <property type="entry name" value="S-adenosyl-L-methionine-dependent methyltransferases"/>
    <property type="match status" value="1"/>
</dbReference>
<evidence type="ECO:0000256" key="7">
    <source>
        <dbReference type="ARBA" id="ARBA00022691"/>
    </source>
</evidence>
<evidence type="ECO:0000256" key="5">
    <source>
        <dbReference type="ARBA" id="ARBA00022664"/>
    </source>
</evidence>
<feature type="compositionally biased region" description="Acidic residues" evidence="19">
    <location>
        <begin position="377"/>
        <end position="387"/>
    </location>
</feature>
<dbReference type="EC" id="2.1.1.56" evidence="3"/>
<evidence type="ECO:0000256" key="1">
    <source>
        <dbReference type="ARBA" id="ARBA00003378"/>
    </source>
</evidence>
<dbReference type="InterPro" id="IPR039753">
    <property type="entry name" value="RG7MT1"/>
</dbReference>
<evidence type="ECO:0000313" key="22">
    <source>
        <dbReference type="EMBL" id="OJJ64343.1"/>
    </source>
</evidence>
<evidence type="ECO:0000256" key="11">
    <source>
        <dbReference type="ARBA" id="ARBA00022884"/>
    </source>
</evidence>
<feature type="region of interest" description="Disordered" evidence="19">
    <location>
        <begin position="1220"/>
        <end position="1250"/>
    </location>
</feature>
<dbReference type="GO" id="GO:0004482">
    <property type="term" value="F:mRNA 5'-cap (guanine-N7-)-methyltransferase activity"/>
    <property type="evidence" value="ECO:0007669"/>
    <property type="project" value="UniProtKB-EC"/>
</dbReference>
<feature type="compositionally biased region" description="Acidic residues" evidence="19">
    <location>
        <begin position="804"/>
        <end position="813"/>
    </location>
</feature>
<dbReference type="EMBL" id="KV878582">
    <property type="protein sequence ID" value="OJJ64343.1"/>
    <property type="molecule type" value="Genomic_DNA"/>
</dbReference>
<keyword evidence="23" id="KW-1185">Reference proteome</keyword>
<dbReference type="InterPro" id="IPR029063">
    <property type="entry name" value="SAM-dependent_MTases_sf"/>
</dbReference>
<dbReference type="PANTHER" id="PTHR12189:SF2">
    <property type="entry name" value="MRNA CAP GUANINE-N7 METHYLTRANSFERASE"/>
    <property type="match status" value="1"/>
</dbReference>
<dbReference type="InterPro" id="IPR013083">
    <property type="entry name" value="Znf_RING/FYVE/PHD"/>
</dbReference>
<keyword evidence="11" id="KW-0694">RNA-binding</keyword>
<feature type="region of interest" description="Disordered" evidence="19">
    <location>
        <begin position="1289"/>
        <end position="1311"/>
    </location>
</feature>
<gene>
    <name evidence="22" type="ORF">ASPSYDRAFT_53859</name>
</gene>
<evidence type="ECO:0000256" key="3">
    <source>
        <dbReference type="ARBA" id="ARBA00011926"/>
    </source>
</evidence>
<keyword evidence="12" id="KW-0506">mRNA capping</keyword>
<dbReference type="SUPFAM" id="SSF57850">
    <property type="entry name" value="RING/U-box"/>
    <property type="match status" value="1"/>
</dbReference>
<name>A0A1L9TYI3_9EURO</name>
<feature type="compositionally biased region" description="Low complexity" evidence="19">
    <location>
        <begin position="925"/>
        <end position="935"/>
    </location>
</feature>
<evidence type="ECO:0000256" key="4">
    <source>
        <dbReference type="ARBA" id="ARBA00022603"/>
    </source>
</evidence>
<dbReference type="STRING" id="1036612.A0A1L9TYI3"/>
<keyword evidence="8" id="KW-0479">Metal-binding</keyword>
<evidence type="ECO:0000256" key="9">
    <source>
        <dbReference type="ARBA" id="ARBA00022771"/>
    </source>
</evidence>
<dbReference type="Gene3D" id="3.40.50.150">
    <property type="entry name" value="Vaccinia Virus protein VP39"/>
    <property type="match status" value="1"/>
</dbReference>
<feature type="region of interest" description="Disordered" evidence="19">
    <location>
        <begin position="792"/>
        <end position="816"/>
    </location>
</feature>